<protein>
    <submittedName>
        <fullName evidence="2">Uncharacterized protein</fullName>
    </submittedName>
</protein>
<keyword evidence="3" id="KW-1185">Reference proteome</keyword>
<proteinExistence type="predicted"/>
<gene>
    <name evidence="2" type="ORF">TNIN_4081</name>
</gene>
<feature type="region of interest" description="Disordered" evidence="1">
    <location>
        <begin position="102"/>
        <end position="140"/>
    </location>
</feature>
<comment type="caution">
    <text evidence="2">The sequence shown here is derived from an EMBL/GenBank/DDBJ whole genome shotgun (WGS) entry which is preliminary data.</text>
</comment>
<feature type="compositionally biased region" description="Polar residues" evidence="1">
    <location>
        <begin position="111"/>
        <end position="128"/>
    </location>
</feature>
<evidence type="ECO:0000256" key="1">
    <source>
        <dbReference type="SAM" id="MobiDB-lite"/>
    </source>
</evidence>
<organism evidence="2 3">
    <name type="scientific">Trichonephila inaurata madagascariensis</name>
    <dbReference type="NCBI Taxonomy" id="2747483"/>
    <lineage>
        <taxon>Eukaryota</taxon>
        <taxon>Metazoa</taxon>
        <taxon>Ecdysozoa</taxon>
        <taxon>Arthropoda</taxon>
        <taxon>Chelicerata</taxon>
        <taxon>Arachnida</taxon>
        <taxon>Araneae</taxon>
        <taxon>Araneomorphae</taxon>
        <taxon>Entelegynae</taxon>
        <taxon>Araneoidea</taxon>
        <taxon>Nephilidae</taxon>
        <taxon>Trichonephila</taxon>
        <taxon>Trichonephila inaurata</taxon>
    </lineage>
</organism>
<dbReference type="Proteomes" id="UP000886998">
    <property type="component" value="Unassembled WGS sequence"/>
</dbReference>
<accession>A0A8X6XWP2</accession>
<feature type="compositionally biased region" description="Polar residues" evidence="1">
    <location>
        <begin position="277"/>
        <end position="293"/>
    </location>
</feature>
<evidence type="ECO:0000313" key="2">
    <source>
        <dbReference type="EMBL" id="GFY60463.1"/>
    </source>
</evidence>
<feature type="compositionally biased region" description="Polar residues" evidence="1">
    <location>
        <begin position="15"/>
        <end position="28"/>
    </location>
</feature>
<feature type="region of interest" description="Disordered" evidence="1">
    <location>
        <begin position="1"/>
        <end position="28"/>
    </location>
</feature>
<reference evidence="2" key="1">
    <citation type="submission" date="2020-08" db="EMBL/GenBank/DDBJ databases">
        <title>Multicomponent nature underlies the extraordinary mechanical properties of spider dragline silk.</title>
        <authorList>
            <person name="Kono N."/>
            <person name="Nakamura H."/>
            <person name="Mori M."/>
            <person name="Yoshida Y."/>
            <person name="Ohtoshi R."/>
            <person name="Malay A.D."/>
            <person name="Moran D.A.P."/>
            <person name="Tomita M."/>
            <person name="Numata K."/>
            <person name="Arakawa K."/>
        </authorList>
    </citation>
    <scope>NUCLEOTIDE SEQUENCE</scope>
</reference>
<name>A0A8X6XWP2_9ARAC</name>
<dbReference type="OrthoDB" id="6466946at2759"/>
<dbReference type="AlphaFoldDB" id="A0A8X6XWP2"/>
<dbReference type="EMBL" id="BMAV01013162">
    <property type="protein sequence ID" value="GFY60463.1"/>
    <property type="molecule type" value="Genomic_DNA"/>
</dbReference>
<feature type="region of interest" description="Disordered" evidence="1">
    <location>
        <begin position="154"/>
        <end position="215"/>
    </location>
</feature>
<sequence>MANLPTDMELEQVMMQRNSSRPPSPQLSTCEQLKYNKAQLAKMETIRRCQQTCVDSLRQMPDHYPEEPFYTRALTELQEIEVTMALAVSDIDSYPPCTTPGCPHHEKTPVKSPTKNFINTPRGNNVNNPGKRKDVSSYEYPPLRKTARKIVLNHPENEEINLSPNKYALSQDENDINPENPGSEVNENNPPPQIRNSNTEPKNPTNQSTAQAQLPPPVMLQDIEDEIHKFLLNYWQIIGANTSGLFQIYTTGVDRTKKIFIDTLRKKRKKIGDKFTVTANQEGSITEGSAQASEDNESQSS</sequence>
<feature type="region of interest" description="Disordered" evidence="1">
    <location>
        <begin position="273"/>
        <end position="301"/>
    </location>
</feature>
<feature type="compositionally biased region" description="Polar residues" evidence="1">
    <location>
        <begin position="183"/>
        <end position="212"/>
    </location>
</feature>
<evidence type="ECO:0000313" key="3">
    <source>
        <dbReference type="Proteomes" id="UP000886998"/>
    </source>
</evidence>